<evidence type="ECO:0000256" key="1">
    <source>
        <dbReference type="ARBA" id="ARBA00004685"/>
    </source>
</evidence>
<proteinExistence type="inferred from homology"/>
<reference evidence="5" key="1">
    <citation type="submission" date="2023-06" db="EMBL/GenBank/DDBJ databases">
        <title>Black Yeasts Isolated from many extreme environments.</title>
        <authorList>
            <person name="Coleine C."/>
            <person name="Stajich J.E."/>
            <person name="Selbmann L."/>
        </authorList>
    </citation>
    <scope>NUCLEOTIDE SEQUENCE</scope>
    <source>
        <strain evidence="5">CCFEE 5200</strain>
    </source>
</reference>
<accession>A0AAN6KF42</accession>
<keyword evidence="4" id="KW-0472">Membrane</keyword>
<dbReference type="InterPro" id="IPR021765">
    <property type="entry name" value="UstYa-like"/>
</dbReference>
<gene>
    <name evidence="5" type="ORF">LTR91_012797</name>
</gene>
<dbReference type="AlphaFoldDB" id="A0AAN6KF42"/>
<comment type="caution">
    <text evidence="5">The sequence shown here is derived from an EMBL/GenBank/DDBJ whole genome shotgun (WGS) entry which is preliminary data.</text>
</comment>
<organism evidence="5 6">
    <name type="scientific">Friedmanniomyces endolithicus</name>
    <dbReference type="NCBI Taxonomy" id="329885"/>
    <lineage>
        <taxon>Eukaryota</taxon>
        <taxon>Fungi</taxon>
        <taxon>Dikarya</taxon>
        <taxon>Ascomycota</taxon>
        <taxon>Pezizomycotina</taxon>
        <taxon>Dothideomycetes</taxon>
        <taxon>Dothideomycetidae</taxon>
        <taxon>Mycosphaerellales</taxon>
        <taxon>Teratosphaeriaceae</taxon>
        <taxon>Friedmanniomyces</taxon>
    </lineage>
</organism>
<keyword evidence="6" id="KW-1185">Reference proteome</keyword>
<name>A0AAN6KF42_9PEZI</name>
<dbReference type="EMBL" id="JAUJLE010000125">
    <property type="protein sequence ID" value="KAK0978957.1"/>
    <property type="molecule type" value="Genomic_DNA"/>
</dbReference>
<evidence type="ECO:0000256" key="3">
    <source>
        <dbReference type="ARBA" id="ARBA00035112"/>
    </source>
</evidence>
<comment type="pathway">
    <text evidence="1">Mycotoxin biosynthesis.</text>
</comment>
<feature type="transmembrane region" description="Helical" evidence="4">
    <location>
        <begin position="46"/>
        <end position="66"/>
    </location>
</feature>
<keyword evidence="2" id="KW-0560">Oxidoreductase</keyword>
<protein>
    <recommendedName>
        <fullName evidence="7">Oxidase ustYa</fullName>
    </recommendedName>
</protein>
<sequence length="254" mass="28695">MDSIFRLPKQKPKYAALSMNEKGSLDESTARFDDIQQSRRPRASRILISCAVLGMLSGLISTTILINQAYGHKHQQHSRLLSARTLVPEIPFVVQMWEEDERFTDVSKKADKFWDEMMPIGNGYIKVENPRRYDIPNGRPVHDDSAEAEVYALSVTHQLHCLAMIRQAIVASETNATSSSNMGHHIHHCIDYIRKGILCAGDTSLEWSTAIRHGNHTRYITSGDGSQHQCRDWTVLKAFMESQRATDAHSAIHA</sequence>
<keyword evidence="4" id="KW-1133">Transmembrane helix</keyword>
<keyword evidence="4" id="KW-0812">Transmembrane</keyword>
<comment type="similarity">
    <text evidence="3">Belongs to the ustYa family.</text>
</comment>
<evidence type="ECO:0000313" key="5">
    <source>
        <dbReference type="EMBL" id="KAK0978957.1"/>
    </source>
</evidence>
<evidence type="ECO:0008006" key="7">
    <source>
        <dbReference type="Google" id="ProtNLM"/>
    </source>
</evidence>
<dbReference type="GO" id="GO:0016491">
    <property type="term" value="F:oxidoreductase activity"/>
    <property type="evidence" value="ECO:0007669"/>
    <property type="project" value="UniProtKB-KW"/>
</dbReference>
<dbReference type="Pfam" id="PF11807">
    <property type="entry name" value="UstYa"/>
    <property type="match status" value="1"/>
</dbReference>
<dbReference type="GO" id="GO:0043386">
    <property type="term" value="P:mycotoxin biosynthetic process"/>
    <property type="evidence" value="ECO:0007669"/>
    <property type="project" value="InterPro"/>
</dbReference>
<evidence type="ECO:0000313" key="6">
    <source>
        <dbReference type="Proteomes" id="UP001175353"/>
    </source>
</evidence>
<dbReference type="PANTHER" id="PTHR33365">
    <property type="entry name" value="YALI0B05434P"/>
    <property type="match status" value="1"/>
</dbReference>
<evidence type="ECO:0000256" key="2">
    <source>
        <dbReference type="ARBA" id="ARBA00023002"/>
    </source>
</evidence>
<dbReference type="Proteomes" id="UP001175353">
    <property type="component" value="Unassembled WGS sequence"/>
</dbReference>
<evidence type="ECO:0000256" key="4">
    <source>
        <dbReference type="SAM" id="Phobius"/>
    </source>
</evidence>
<dbReference type="PANTHER" id="PTHR33365:SF11">
    <property type="entry name" value="TAT PATHWAY SIGNAL SEQUENCE"/>
    <property type="match status" value="1"/>
</dbReference>